<dbReference type="EMBL" id="JACHIL010000001">
    <property type="protein sequence ID" value="MBB5089682.1"/>
    <property type="molecule type" value="Genomic_DNA"/>
</dbReference>
<accession>A0A7W8AFZ6</accession>
<dbReference type="Pfam" id="PF03992">
    <property type="entry name" value="ABM"/>
    <property type="match status" value="1"/>
</dbReference>
<evidence type="ECO:0000313" key="3">
    <source>
        <dbReference type="Proteomes" id="UP000531231"/>
    </source>
</evidence>
<organism evidence="2 3">
    <name type="scientific">Pseudochrobactrum saccharolyticum</name>
    <dbReference type="NCBI Taxonomy" id="354352"/>
    <lineage>
        <taxon>Bacteria</taxon>
        <taxon>Pseudomonadati</taxon>
        <taxon>Pseudomonadota</taxon>
        <taxon>Alphaproteobacteria</taxon>
        <taxon>Hyphomicrobiales</taxon>
        <taxon>Brucellaceae</taxon>
        <taxon>Pseudochrobactrum</taxon>
    </lineage>
</organism>
<comment type="caution">
    <text evidence="2">The sequence shown here is derived from an EMBL/GenBank/DDBJ whole genome shotgun (WGS) entry which is preliminary data.</text>
</comment>
<dbReference type="AlphaFoldDB" id="A0A7W8AFZ6"/>
<dbReference type="PROSITE" id="PS51725">
    <property type="entry name" value="ABM"/>
    <property type="match status" value="1"/>
</dbReference>
<dbReference type="PANTHER" id="PTHR37811">
    <property type="entry name" value="BLL5343 PROTEIN"/>
    <property type="match status" value="1"/>
</dbReference>
<dbReference type="PANTHER" id="PTHR37811:SF2">
    <property type="entry name" value="ABM DOMAIN-CONTAINING PROTEIN"/>
    <property type="match status" value="1"/>
</dbReference>
<gene>
    <name evidence="2" type="ORF">HNQ68_000194</name>
</gene>
<keyword evidence="2" id="KW-0503">Monooxygenase</keyword>
<keyword evidence="2" id="KW-0560">Oxidoreductase</keyword>
<proteinExistence type="predicted"/>
<dbReference type="InterPro" id="IPR011008">
    <property type="entry name" value="Dimeric_a/b-barrel"/>
</dbReference>
<sequence length="137" mass="15572">MQLNGVFACAETHKESPPMIAVIFEAHPAKGQKNIYLDIAADLKEELQRIDGFISVERFQSLTDPDKILSLSFFRDEEAVKSWRSSFMHRSAQAAGRSGVFADYRLRVAAVTRDYGLNSRIQAPQDSRSFHHERELT</sequence>
<dbReference type="GO" id="GO:0004497">
    <property type="term" value="F:monooxygenase activity"/>
    <property type="evidence" value="ECO:0007669"/>
    <property type="project" value="UniProtKB-KW"/>
</dbReference>
<dbReference type="Gene3D" id="3.30.70.100">
    <property type="match status" value="1"/>
</dbReference>
<dbReference type="InterPro" id="IPR007138">
    <property type="entry name" value="ABM_dom"/>
</dbReference>
<dbReference type="InterPro" id="IPR052936">
    <property type="entry name" value="Jasmonate_Hydroxylase-like"/>
</dbReference>
<keyword evidence="3" id="KW-1185">Reference proteome</keyword>
<name>A0A7W8AFZ6_9HYPH</name>
<reference evidence="2 3" key="1">
    <citation type="submission" date="2020-08" db="EMBL/GenBank/DDBJ databases">
        <title>Genomic Encyclopedia of Type Strains, Phase IV (KMG-IV): sequencing the most valuable type-strain genomes for metagenomic binning, comparative biology and taxonomic classification.</title>
        <authorList>
            <person name="Goeker M."/>
        </authorList>
    </citation>
    <scope>NUCLEOTIDE SEQUENCE [LARGE SCALE GENOMIC DNA]</scope>
    <source>
        <strain evidence="2 3">DSM 25620</strain>
    </source>
</reference>
<protein>
    <submittedName>
        <fullName evidence="2">Heme-degrading monooxygenase HmoA</fullName>
    </submittedName>
</protein>
<evidence type="ECO:0000313" key="2">
    <source>
        <dbReference type="EMBL" id="MBB5089682.1"/>
    </source>
</evidence>
<feature type="domain" description="ABM" evidence="1">
    <location>
        <begin position="20"/>
        <end position="108"/>
    </location>
</feature>
<dbReference type="Proteomes" id="UP000531231">
    <property type="component" value="Unassembled WGS sequence"/>
</dbReference>
<dbReference type="SUPFAM" id="SSF54909">
    <property type="entry name" value="Dimeric alpha+beta barrel"/>
    <property type="match status" value="1"/>
</dbReference>
<evidence type="ECO:0000259" key="1">
    <source>
        <dbReference type="PROSITE" id="PS51725"/>
    </source>
</evidence>